<sequence length="86" mass="9887">MSKKLDYKIKPFWTYETCIGDNTNISIRCYNTVSYSDYYNFLGKFISEQSHRIQYISSPSKTITGGICCFIKLSGRDEVIFENGSA</sequence>
<name>H2EFT2_9VIRU</name>
<dbReference type="EMBL" id="JN885999">
    <property type="protein sequence ID" value="AEX62984.1"/>
    <property type="molecule type" value="Genomic_DNA"/>
</dbReference>
<organism evidence="1">
    <name type="scientific">Moumouvirus sp. 'Monve'</name>
    <dbReference type="NCBI Taxonomy" id="1128131"/>
    <lineage>
        <taxon>Viruses</taxon>
        <taxon>Varidnaviria</taxon>
        <taxon>Bamfordvirae</taxon>
        <taxon>Nucleocytoviricota</taxon>
        <taxon>Megaviricetes</taxon>
        <taxon>Imitervirales</taxon>
        <taxon>Mimiviridae</taxon>
        <taxon>Megamimivirinae</taxon>
        <taxon>Moumouvirus</taxon>
    </lineage>
</organism>
<proteinExistence type="predicted"/>
<evidence type="ECO:0000313" key="1">
    <source>
        <dbReference type="EMBL" id="AEX62984.1"/>
    </source>
</evidence>
<accession>H2EFT2</accession>
<protein>
    <submittedName>
        <fullName evidence="1">Uncharacterized protein</fullName>
    </submittedName>
</protein>
<reference evidence="1" key="1">
    <citation type="submission" date="2011-10" db="EMBL/GenBank/DDBJ databases">
        <title>Provirophages and transpovirons: unique mobilome of giant viruses.</title>
        <authorList>
            <person name="Desnues C."/>
            <person name="LaScola B."/>
            <person name="Yutin N."/>
            <person name="Fournous G."/>
            <person name="Koonin E."/>
            <person name="Raoult D."/>
        </authorList>
    </citation>
    <scope>NUCLEOTIDE SEQUENCE</scope>
    <source>
        <strain evidence="1">Mv13-mv</strain>
    </source>
</reference>
<gene>
    <name evidence="1" type="ORF">mv_R780</name>
</gene>